<accession>A0A1L8WRQ8</accession>
<reference evidence="2 3" key="1">
    <citation type="submission" date="2014-12" db="EMBL/GenBank/DDBJ databases">
        <title>Draft genome sequences of 29 type strains of Enterococci.</title>
        <authorList>
            <person name="Zhong Z."/>
            <person name="Sun Z."/>
            <person name="Liu W."/>
            <person name="Zhang W."/>
            <person name="Zhang H."/>
        </authorList>
    </citation>
    <scope>NUCLEOTIDE SEQUENCE [LARGE SCALE GENOMIC DNA]</scope>
    <source>
        <strain evidence="2 3">DSM 15687</strain>
    </source>
</reference>
<evidence type="ECO:0000313" key="3">
    <source>
        <dbReference type="Proteomes" id="UP000182152"/>
    </source>
</evidence>
<dbReference type="InterPro" id="IPR024760">
    <property type="entry name" value="HTH_dom_conjug_TS-like"/>
</dbReference>
<evidence type="ECO:0000259" key="1">
    <source>
        <dbReference type="Pfam" id="PF12645"/>
    </source>
</evidence>
<name>A0A1L8WRQ8_9ENTE</name>
<dbReference type="Pfam" id="PF12645">
    <property type="entry name" value="HTH_16"/>
    <property type="match status" value="1"/>
</dbReference>
<sequence length="65" mass="7513">MIVLATHGDIAAINRMLKHFEQYIIRLSQVTVIDDYGVPHLQVEDEIKRSLETKLITAIFKFELS</sequence>
<keyword evidence="3" id="KW-1185">Reference proteome</keyword>
<comment type="caution">
    <text evidence="2">The sequence shown here is derived from an EMBL/GenBank/DDBJ whole genome shotgun (WGS) entry which is preliminary data.</text>
</comment>
<organism evidence="2 3">
    <name type="scientific">Enterococcus ratti</name>
    <dbReference type="NCBI Taxonomy" id="150033"/>
    <lineage>
        <taxon>Bacteria</taxon>
        <taxon>Bacillati</taxon>
        <taxon>Bacillota</taxon>
        <taxon>Bacilli</taxon>
        <taxon>Lactobacillales</taxon>
        <taxon>Enterococcaceae</taxon>
        <taxon>Enterococcus</taxon>
    </lineage>
</organism>
<dbReference type="EMBL" id="JXLB01000003">
    <property type="protein sequence ID" value="OJG83512.1"/>
    <property type="molecule type" value="Genomic_DNA"/>
</dbReference>
<dbReference type="AlphaFoldDB" id="A0A1L8WRQ8"/>
<dbReference type="STRING" id="150033.RV14_GL001390"/>
<evidence type="ECO:0000313" key="2">
    <source>
        <dbReference type="EMBL" id="OJG83512.1"/>
    </source>
</evidence>
<dbReference type="Proteomes" id="UP000182152">
    <property type="component" value="Unassembled WGS sequence"/>
</dbReference>
<gene>
    <name evidence="2" type="ORF">RV14_GL001390</name>
</gene>
<protein>
    <submittedName>
        <fullName evidence="2">Transcriptionalregulator</fullName>
    </submittedName>
</protein>
<feature type="domain" description="Helix-turn-helix conjugative transposon-like" evidence="1">
    <location>
        <begin position="2"/>
        <end position="63"/>
    </location>
</feature>
<proteinExistence type="predicted"/>